<gene>
    <name evidence="1" type="ORF">RBWH47_01734</name>
</gene>
<accession>F2AV80</accession>
<organism evidence="1 2">
    <name type="scientific">Rhodopirellula baltica WH47</name>
    <dbReference type="NCBI Taxonomy" id="991778"/>
    <lineage>
        <taxon>Bacteria</taxon>
        <taxon>Pseudomonadati</taxon>
        <taxon>Planctomycetota</taxon>
        <taxon>Planctomycetia</taxon>
        <taxon>Pirellulales</taxon>
        <taxon>Pirellulaceae</taxon>
        <taxon>Rhodopirellula</taxon>
    </lineage>
</organism>
<dbReference type="Proteomes" id="UP000006222">
    <property type="component" value="Unassembled WGS sequence"/>
</dbReference>
<name>F2AV80_RHOBT</name>
<comment type="caution">
    <text evidence="1">The sequence shown here is derived from an EMBL/GenBank/DDBJ whole genome shotgun (WGS) entry which is preliminary data.</text>
</comment>
<dbReference type="AlphaFoldDB" id="F2AV80"/>
<dbReference type="PATRIC" id="fig|991778.3.peg.3860"/>
<proteinExistence type="predicted"/>
<reference evidence="1 2" key="1">
    <citation type="journal article" date="2013" name="Mar. Genomics">
        <title>Expression of sulfatases in Rhodopirellula baltica and the diversity of sulfatases in the genus Rhodopirellula.</title>
        <authorList>
            <person name="Wegner C.E."/>
            <person name="Richter-Heitmann T."/>
            <person name="Klindworth A."/>
            <person name="Klockow C."/>
            <person name="Richter M."/>
            <person name="Achstetter T."/>
            <person name="Glockner F.O."/>
            <person name="Harder J."/>
        </authorList>
    </citation>
    <scope>NUCLEOTIDE SEQUENCE [LARGE SCALE GENOMIC DNA]</scope>
    <source>
        <strain evidence="1 2">WH47</strain>
    </source>
</reference>
<evidence type="ECO:0000313" key="2">
    <source>
        <dbReference type="Proteomes" id="UP000006222"/>
    </source>
</evidence>
<evidence type="ECO:0000313" key="1">
    <source>
        <dbReference type="EMBL" id="EGF26425.1"/>
    </source>
</evidence>
<sequence>MNSREGFEQSETSYDNRNRRLFPRRWSGRAMHVTPAFDLIKHSVHQ</sequence>
<protein>
    <submittedName>
        <fullName evidence="1">Uncharacterized protein</fullName>
    </submittedName>
</protein>
<dbReference type="EMBL" id="AFAR01000185">
    <property type="protein sequence ID" value="EGF26425.1"/>
    <property type="molecule type" value="Genomic_DNA"/>
</dbReference>